<dbReference type="AlphaFoldDB" id="A0A9W6WP83"/>
<dbReference type="GO" id="GO:0005524">
    <property type="term" value="F:ATP binding"/>
    <property type="evidence" value="ECO:0007669"/>
    <property type="project" value="UniProtKB-KW"/>
</dbReference>
<evidence type="ECO:0000256" key="5">
    <source>
        <dbReference type="ARBA" id="ARBA00022776"/>
    </source>
</evidence>
<dbReference type="CDD" id="cd03273">
    <property type="entry name" value="ABC_SMC2_euk"/>
    <property type="match status" value="1"/>
</dbReference>
<keyword evidence="6" id="KW-0067">ATP-binding</keyword>
<accession>A0A9W6WP83</accession>
<comment type="caution">
    <text evidence="14">The sequence shown here is derived from an EMBL/GenBank/DDBJ whole genome shotgun (WGS) entry which is preliminary data.</text>
</comment>
<dbReference type="FunFam" id="3.40.50.300:FF:000278">
    <property type="entry name" value="Structural maintenance of chromosomes 2"/>
    <property type="match status" value="1"/>
</dbReference>
<reference evidence="14" key="1">
    <citation type="submission" date="2023-04" db="EMBL/GenBank/DDBJ databases">
        <title>Phytophthora lilii NBRC 32176.</title>
        <authorList>
            <person name="Ichikawa N."/>
            <person name="Sato H."/>
            <person name="Tonouchi N."/>
        </authorList>
    </citation>
    <scope>NUCLEOTIDE SEQUENCE</scope>
    <source>
        <strain evidence="14">NBRC 32176</strain>
    </source>
</reference>
<evidence type="ECO:0000259" key="13">
    <source>
        <dbReference type="SMART" id="SM00968"/>
    </source>
</evidence>
<dbReference type="Gene3D" id="3.30.70.1620">
    <property type="match status" value="1"/>
</dbReference>
<dbReference type="SMART" id="SM00968">
    <property type="entry name" value="SMC_hinge"/>
    <property type="match status" value="1"/>
</dbReference>
<dbReference type="GO" id="GO:0005694">
    <property type="term" value="C:chromosome"/>
    <property type="evidence" value="ECO:0007669"/>
    <property type="project" value="InterPro"/>
</dbReference>
<evidence type="ECO:0000313" key="15">
    <source>
        <dbReference type="Proteomes" id="UP001165083"/>
    </source>
</evidence>
<evidence type="ECO:0000256" key="6">
    <source>
        <dbReference type="ARBA" id="ARBA00022840"/>
    </source>
</evidence>
<dbReference type="InterPro" id="IPR010935">
    <property type="entry name" value="SMC_hinge"/>
</dbReference>
<dbReference type="GO" id="GO:0016887">
    <property type="term" value="F:ATP hydrolysis activity"/>
    <property type="evidence" value="ECO:0007669"/>
    <property type="project" value="InterPro"/>
</dbReference>
<dbReference type="Gene3D" id="1.20.1060.20">
    <property type="match status" value="1"/>
</dbReference>
<evidence type="ECO:0000256" key="8">
    <source>
        <dbReference type="ARBA" id="ARBA00023067"/>
    </source>
</evidence>
<dbReference type="InterPro" id="IPR003395">
    <property type="entry name" value="RecF/RecN/SMC_N"/>
</dbReference>
<evidence type="ECO:0000256" key="10">
    <source>
        <dbReference type="ARBA" id="ARBA00023306"/>
    </source>
</evidence>
<feature type="coiled-coil region" evidence="12">
    <location>
        <begin position="371"/>
        <end position="475"/>
    </location>
</feature>
<proteinExistence type="inferred from homology"/>
<keyword evidence="5" id="KW-0498">Mitosis</keyword>
<evidence type="ECO:0000256" key="12">
    <source>
        <dbReference type="SAM" id="Coils"/>
    </source>
</evidence>
<comment type="subcellular location">
    <subcellularLocation>
        <location evidence="1 11">Nucleus</location>
    </subcellularLocation>
</comment>
<evidence type="ECO:0000313" key="14">
    <source>
        <dbReference type="EMBL" id="GMF21420.1"/>
    </source>
</evidence>
<evidence type="ECO:0000256" key="3">
    <source>
        <dbReference type="ARBA" id="ARBA00022618"/>
    </source>
</evidence>
<dbReference type="PIRSF" id="PIRSF005719">
    <property type="entry name" value="SMC"/>
    <property type="match status" value="1"/>
</dbReference>
<name>A0A9W6WP83_9STRA</name>
<feature type="coiled-coil region" evidence="12">
    <location>
        <begin position="834"/>
        <end position="945"/>
    </location>
</feature>
<feature type="coiled-coil region" evidence="12">
    <location>
        <begin position="272"/>
        <end position="327"/>
    </location>
</feature>
<dbReference type="Pfam" id="PF06470">
    <property type="entry name" value="SMC_hinge"/>
    <property type="match status" value="1"/>
</dbReference>
<keyword evidence="7 12" id="KW-0175">Coiled coil</keyword>
<feature type="coiled-coil region" evidence="12">
    <location>
        <begin position="1006"/>
        <end position="1050"/>
    </location>
</feature>
<dbReference type="SUPFAM" id="SSF52540">
    <property type="entry name" value="P-loop containing nucleoside triphosphate hydrolases"/>
    <property type="match status" value="1"/>
</dbReference>
<dbReference type="EMBL" id="BSXW01000407">
    <property type="protein sequence ID" value="GMF21420.1"/>
    <property type="molecule type" value="Genomic_DNA"/>
</dbReference>
<feature type="domain" description="SMC hinge" evidence="13">
    <location>
        <begin position="555"/>
        <end position="677"/>
    </location>
</feature>
<dbReference type="InterPro" id="IPR027417">
    <property type="entry name" value="P-loop_NTPase"/>
</dbReference>
<keyword evidence="3" id="KW-0132">Cell division</keyword>
<dbReference type="PANTHER" id="PTHR43977">
    <property type="entry name" value="STRUCTURAL MAINTENANCE OF CHROMOSOMES PROTEIN 3"/>
    <property type="match status" value="1"/>
</dbReference>
<evidence type="ECO:0000256" key="1">
    <source>
        <dbReference type="ARBA" id="ARBA00004123"/>
    </source>
</evidence>
<dbReference type="Pfam" id="PF02463">
    <property type="entry name" value="SMC_N"/>
    <property type="match status" value="1"/>
</dbReference>
<dbReference type="GO" id="GO:0030261">
    <property type="term" value="P:chromosome condensation"/>
    <property type="evidence" value="ECO:0007669"/>
    <property type="project" value="UniProtKB-KW"/>
</dbReference>
<sequence>MSSRICSTGSLKLDRSFKTFAPKPPSRERGSAAMHIEEIILDGFKSYATRTVVSGFDPRFNAITGLNGSGKSNVLDAICFVLGITNLSQVRANNLQELVYKQGQAGVTKASVTIVFNNQDAKASPVGYEQYEQISVARQVVIGGRNKYLINGHTAQVSQVQNLFHSVQLNVNNPHFLIMQGRITKVLNMKPPEILGMIEEAAGTRMYENKKLAALKTMMKKEKKVDEINTILADEITPTLEKLRAEKTHYLKWAANNTEMERLQRFCVAHDYQKAQDALNNTAQHVEKMQQAQRAAKEQEEQIGQEIEQVEDEIEALHQQREKEMGKEFQQLKDNVEKIGKEVVKFTTKLKHCKASIEQQVKAEAGMNEQQAETELAMAKLAKDIEKAKKKVNQIEESYTAKETEAHDYQRQIQALNAGMEQSGDSDESLSERLASKQRELQENNTAIKQINLKLKHMEESIKHKRREIEHTRMNNRSMDEERKHKLGELDHMQRKVDQLTSSFNPDEERELHDRVRGLQEKIMRSEREVDEISSGLSSRLDFKYTDPYRNFQRESVMGVLANLLETKHEWSALALEIAAGGKLYQIVVDNEKTAKDILKFGRLMNRVTIIPLNRISRKTVDPRKMDKARQVAHQQGGKVWEAMELIHFKPDLLPAMEYAFGSSIICETSELAKNVTFHRDIKVRTVTLDGDSYDPAGTLQGGSAPSSGTPVLLKLHHLINRTRELSDMRRELQDASRALDDMKQHELRLLDERIADSAFAQLERDVVASEEQYAQDKELLITKKEAVAQLTKEVKSLDADIANLKESRQSKIGVLEKRFSEAKKETQKIGVHLKTAQQELSELVLESESAEQELSGNNESVSSIQKELAALRKEEKKVEDKLAEIQETYEKASQKLEERRSNLTLCDQQLKELSTRQSALSKKKSDLEIERKKTEHKISRMAKDESDAKMMVKKLEKAHPWIETEKEFFGREHTDYDFQRRDPSTANRRLLELKETQGALSKKINKKVMGMIEKAEQEYQGLMNKRHIIENDKEKITSVIKELDAKKNEALKTTWVKVNKDFGSIFGTLLPGTHAKLDPPTNGNPCVVRVSFGGVWKESLTELSGGQRSLLALSLILSLLLFKPAPMYILDEVDAALDLSHTQNIGQMIRSHFSHSQFIVVSLKEGMFNNANVVFRTKFVDGVSTVTRTVPKSRAR</sequence>
<dbReference type="InterPro" id="IPR036277">
    <property type="entry name" value="SMC_hinge_sf"/>
</dbReference>
<dbReference type="InterPro" id="IPR024704">
    <property type="entry name" value="SMC"/>
</dbReference>
<keyword evidence="8" id="KW-0226">DNA condensation</keyword>
<keyword evidence="10" id="KW-0131">Cell cycle</keyword>
<evidence type="ECO:0000256" key="4">
    <source>
        <dbReference type="ARBA" id="ARBA00022741"/>
    </source>
</evidence>
<dbReference type="Proteomes" id="UP001165083">
    <property type="component" value="Unassembled WGS sequence"/>
</dbReference>
<protein>
    <recommendedName>
        <fullName evidence="11">Structural maintenance of chromosomes protein</fullName>
    </recommendedName>
</protein>
<dbReference type="GO" id="GO:0051301">
    <property type="term" value="P:cell division"/>
    <property type="evidence" value="ECO:0007669"/>
    <property type="project" value="UniProtKB-KW"/>
</dbReference>
<dbReference type="GO" id="GO:0005634">
    <property type="term" value="C:nucleus"/>
    <property type="evidence" value="ECO:0007669"/>
    <property type="project" value="UniProtKB-SubCell"/>
</dbReference>
<keyword evidence="9 11" id="KW-0539">Nucleus</keyword>
<keyword evidence="15" id="KW-1185">Reference proteome</keyword>
<feature type="coiled-coil region" evidence="12">
    <location>
        <begin position="719"/>
        <end position="746"/>
    </location>
</feature>
<dbReference type="SUPFAM" id="SSF75553">
    <property type="entry name" value="Smc hinge domain"/>
    <property type="match status" value="1"/>
</dbReference>
<keyword evidence="4" id="KW-0547">Nucleotide-binding</keyword>
<evidence type="ECO:0000256" key="2">
    <source>
        <dbReference type="ARBA" id="ARBA00005231"/>
    </source>
</evidence>
<evidence type="ECO:0000256" key="11">
    <source>
        <dbReference type="PIRNR" id="PIRNR005719"/>
    </source>
</evidence>
<comment type="similarity">
    <text evidence="2">Belongs to the SMC family. SMC2 subfamily.</text>
</comment>
<dbReference type="FunFam" id="3.40.50.300:FF:000385">
    <property type="entry name" value="Structural maintenance of chromosomes 2"/>
    <property type="match status" value="1"/>
</dbReference>
<organism evidence="14 15">
    <name type="scientific">Phytophthora lilii</name>
    <dbReference type="NCBI Taxonomy" id="2077276"/>
    <lineage>
        <taxon>Eukaryota</taxon>
        <taxon>Sar</taxon>
        <taxon>Stramenopiles</taxon>
        <taxon>Oomycota</taxon>
        <taxon>Peronosporomycetes</taxon>
        <taxon>Peronosporales</taxon>
        <taxon>Peronosporaceae</taxon>
        <taxon>Phytophthora</taxon>
    </lineage>
</organism>
<dbReference type="InterPro" id="IPR027120">
    <property type="entry name" value="Smc2_ABC"/>
</dbReference>
<evidence type="ECO:0000256" key="9">
    <source>
        <dbReference type="ARBA" id="ARBA00023242"/>
    </source>
</evidence>
<evidence type="ECO:0000256" key="7">
    <source>
        <dbReference type="ARBA" id="ARBA00023054"/>
    </source>
</evidence>
<gene>
    <name evidence="14" type="ORF">Plil01_000845300</name>
</gene>
<dbReference type="OrthoDB" id="10255539at2759"/>
<dbReference type="Gene3D" id="3.40.50.300">
    <property type="entry name" value="P-loop containing nucleotide triphosphate hydrolases"/>
    <property type="match status" value="2"/>
</dbReference>